<name>Q02BR6_SOLUE</name>
<dbReference type="CDD" id="cd02784">
    <property type="entry name" value="MopB_CT_PHLH"/>
    <property type="match status" value="1"/>
</dbReference>
<dbReference type="Gene3D" id="3.30.70.20">
    <property type="match status" value="2"/>
</dbReference>
<reference evidence="2" key="1">
    <citation type="submission" date="2006-10" db="EMBL/GenBank/DDBJ databases">
        <title>Complete sequence of Solibacter usitatus Ellin6076.</title>
        <authorList>
            <consortium name="US DOE Joint Genome Institute"/>
            <person name="Copeland A."/>
            <person name="Lucas S."/>
            <person name="Lapidus A."/>
            <person name="Barry K."/>
            <person name="Detter J.C."/>
            <person name="Glavina del Rio T."/>
            <person name="Hammon N."/>
            <person name="Israni S."/>
            <person name="Dalin E."/>
            <person name="Tice H."/>
            <person name="Pitluck S."/>
            <person name="Thompson L.S."/>
            <person name="Brettin T."/>
            <person name="Bruce D."/>
            <person name="Han C."/>
            <person name="Tapia R."/>
            <person name="Gilna P."/>
            <person name="Schmutz J."/>
            <person name="Larimer F."/>
            <person name="Land M."/>
            <person name="Hauser L."/>
            <person name="Kyrpides N."/>
            <person name="Mikhailova N."/>
            <person name="Janssen P.H."/>
            <person name="Kuske C.R."/>
            <person name="Richardson P."/>
        </authorList>
    </citation>
    <scope>NUCLEOTIDE SEQUENCE</scope>
    <source>
        <strain evidence="2">Ellin6076</strain>
    </source>
</reference>
<evidence type="ECO:0000259" key="1">
    <source>
        <dbReference type="PROSITE" id="PS51379"/>
    </source>
</evidence>
<sequence>MSDPRNQLDLAAVQKRLEGARGRDYWRSLDDLAATPEFQDLLEREFPRQAVGWADDEDANEGRRNFLKVMGASLALAGMTACTRQPTEHIMPYVRQPEELIPGRPLFFATAMTVNGVANGLLAESHMGRPTKMEGNPEHPATLGACDPYSQASVLQLYDPDRSQALTFNGEIRSWGRFTGELREALALQKTKNGSGIRILTETVTSPTMAAQLRAIQQVYPSSKWHQWDPAGPHMARAGSVQAFGQPTNTYYDFTHANVVVSLDSDFLASGPGYLRYARQFSARRRIHEPSDSMNRLYVAEPMPTPTGTKADHRLQLRAGDIEEFAWGLAISLGIAEGPKNGENHDIYKWLGPMARDLQSNKGASLVIAGAHQPPIVHALAAIMNEKLGNVGKTVFYTDPIEANPGDQLASLMDLVKDLDAGAVDVLLILGGNPAFNSPVELGMRDRLKKAKLRIRLGLYADETTEVCQWQVPEAHFLETWGDARAFDGTITIQQPLIQPLYNGRSALQLLQNFTDQPESSPYDVVKGYWRTQHQGADFENWWRRAVHDGFVANSALPTKTPTVRGEALSARAGARHLGGKLEVIFRPDPTIFDGRFANNGWLQEMPKPVTKLTWDNAAILSPYDANRFGVQNGDMLKLTYDGRSLNAPVFIQPGHVNGATTLHLGYGRWAGGRAAKGMGFDPYGLRTSKALWQDVGMDAEKTSGKYLFASTQEFHTLETPDRRHIIHHGELDEFRKDPESIHRGAETPPRSLTLYPEWKYEGYAWGMAIDLNSCTGCGGCVVACQAENNIAVVGKDQVRRGRHMNWLRVDSYYQGNPNDPAIYNQPVPCMQCENAPCELVCPVQATSHSSEGLNDMVYNRCVGTKYCSNNCPYKVRRFNFYLFSDFETPSLKLLRNPDVTVRSRGVMEKCTYCVQRINSAKIDAERGDRSVRDGEIQTACQASCPTDAIVFGNINDKASRVAKLKANERNYGLLAELNTRPRTTYLASLRNPNPEIEA</sequence>
<dbReference type="NCBIfam" id="TIGR04519">
    <property type="entry name" value="MoCo_extend_TAT"/>
    <property type="match status" value="1"/>
</dbReference>
<protein>
    <submittedName>
        <fullName evidence="2">4Fe-4S ferredoxin, iron-sulfur binding domain protein</fullName>
    </submittedName>
</protein>
<dbReference type="eggNOG" id="COG0437">
    <property type="taxonomic scope" value="Bacteria"/>
</dbReference>
<dbReference type="STRING" id="234267.Acid_0490"/>
<feature type="domain" description="4Fe-4S ferredoxin-type" evidence="1">
    <location>
        <begin position="820"/>
        <end position="852"/>
    </location>
</feature>
<dbReference type="EMBL" id="CP000473">
    <property type="protein sequence ID" value="ABJ81500.1"/>
    <property type="molecule type" value="Genomic_DNA"/>
</dbReference>
<accession>Q02BR6</accession>
<dbReference type="InterPro" id="IPR017896">
    <property type="entry name" value="4Fe4S_Fe-S-bd"/>
</dbReference>
<dbReference type="SUPFAM" id="SSF53706">
    <property type="entry name" value="Formate dehydrogenase/DMSO reductase, domains 1-3"/>
    <property type="match status" value="1"/>
</dbReference>
<proteinExistence type="predicted"/>
<dbReference type="SUPFAM" id="SSF50692">
    <property type="entry name" value="ADC-like"/>
    <property type="match status" value="1"/>
</dbReference>
<dbReference type="PANTHER" id="PTHR42783:SF3">
    <property type="entry name" value="GLUTAMATE SYNTHASE [NADPH] SMALL CHAIN-RELATED"/>
    <property type="match status" value="1"/>
</dbReference>
<dbReference type="KEGG" id="sus:Acid_0490"/>
<dbReference type="Gene3D" id="3.40.228.10">
    <property type="entry name" value="Dimethylsulfoxide Reductase, domain 2"/>
    <property type="match status" value="1"/>
</dbReference>
<evidence type="ECO:0000313" key="2">
    <source>
        <dbReference type="EMBL" id="ABJ81500.1"/>
    </source>
</evidence>
<dbReference type="InterPro" id="IPR030948">
    <property type="entry name" value="TAT_var_transloc_signal_dom"/>
</dbReference>
<dbReference type="PANTHER" id="PTHR42783">
    <property type="entry name" value="GLUTAMATE SYNTHASE [NADPH] SMALL CHAIN"/>
    <property type="match status" value="1"/>
</dbReference>
<dbReference type="Gene3D" id="2.40.40.20">
    <property type="match status" value="1"/>
</dbReference>
<dbReference type="CDD" id="cd10551">
    <property type="entry name" value="PsrB"/>
    <property type="match status" value="1"/>
</dbReference>
<dbReference type="OrthoDB" id="9779457at2"/>
<dbReference type="HOGENOM" id="CLU_306470_0_0_0"/>
<dbReference type="SUPFAM" id="SSF54862">
    <property type="entry name" value="4Fe-4S ferredoxins"/>
    <property type="match status" value="1"/>
</dbReference>
<dbReference type="InterPro" id="IPR009010">
    <property type="entry name" value="Asp_de-COase-like_dom_sf"/>
</dbReference>
<dbReference type="InParanoid" id="Q02BR6"/>
<dbReference type="AlphaFoldDB" id="Q02BR6"/>
<gene>
    <name evidence="2" type="ordered locus">Acid_0490</name>
</gene>
<organism evidence="2">
    <name type="scientific">Solibacter usitatus (strain Ellin6076)</name>
    <dbReference type="NCBI Taxonomy" id="234267"/>
    <lineage>
        <taxon>Bacteria</taxon>
        <taxon>Pseudomonadati</taxon>
        <taxon>Acidobacteriota</taxon>
        <taxon>Terriglobia</taxon>
        <taxon>Bryobacterales</taxon>
        <taxon>Solibacteraceae</taxon>
        <taxon>Candidatus Solibacter</taxon>
    </lineage>
</organism>
<dbReference type="PROSITE" id="PS51379">
    <property type="entry name" value="4FE4S_FER_2"/>
    <property type="match status" value="2"/>
</dbReference>
<feature type="domain" description="4Fe-4S ferredoxin-type" evidence="1">
    <location>
        <begin position="766"/>
        <end position="796"/>
    </location>
</feature>
<dbReference type="Gene3D" id="3.40.50.740">
    <property type="match status" value="1"/>
</dbReference>
<dbReference type="eggNOG" id="COG0243">
    <property type="taxonomic scope" value="Bacteria"/>
</dbReference>